<gene>
    <name evidence="1" type="ORF">E5225_06875</name>
</gene>
<dbReference type="KEGG" id="celz:E5225_06875"/>
<accession>A0A4P7SL80</accession>
<dbReference type="EMBL" id="CP039291">
    <property type="protein sequence ID" value="QCB93313.1"/>
    <property type="molecule type" value="Genomic_DNA"/>
</dbReference>
<evidence type="ECO:0000313" key="1">
    <source>
        <dbReference type="EMBL" id="QCB93313.1"/>
    </source>
</evidence>
<name>A0A4P7SL80_9CELL</name>
<reference evidence="1 2" key="1">
    <citation type="submission" date="2019-04" db="EMBL/GenBank/DDBJ databases">
        <title>Isolation and identification of Cellulomonas shaoxiangyii sp. Nov. isolated from feces of the Tibetan antelopes (Pantholops hodgsonii) in the Qinghai-Tibet plateau of China.</title>
        <authorList>
            <person name="Tian Z."/>
        </authorList>
    </citation>
    <scope>NUCLEOTIDE SEQUENCE [LARGE SCALE GENOMIC DNA]</scope>
    <source>
        <strain evidence="1 2">Z28</strain>
    </source>
</reference>
<dbReference type="RefSeq" id="WP_135974897.1">
    <property type="nucleotide sequence ID" value="NZ_CP039291.1"/>
</dbReference>
<protein>
    <submittedName>
        <fullName evidence="1">Uncharacterized protein</fullName>
    </submittedName>
</protein>
<evidence type="ECO:0000313" key="2">
    <source>
        <dbReference type="Proteomes" id="UP000296469"/>
    </source>
</evidence>
<keyword evidence="2" id="KW-1185">Reference proteome</keyword>
<proteinExistence type="predicted"/>
<dbReference type="Proteomes" id="UP000296469">
    <property type="component" value="Chromosome"/>
</dbReference>
<sequence length="67" mass="7302">MTAPLPTPDEVAAMRERHRAEVVDGLHYCLACQVSAPCDADQLLELVDALRVLAVDRIRRATTGEAT</sequence>
<dbReference type="AlphaFoldDB" id="A0A4P7SL80"/>
<organism evidence="1 2">
    <name type="scientific">Cellulomonas shaoxiangyii</name>
    <dbReference type="NCBI Taxonomy" id="2566013"/>
    <lineage>
        <taxon>Bacteria</taxon>
        <taxon>Bacillati</taxon>
        <taxon>Actinomycetota</taxon>
        <taxon>Actinomycetes</taxon>
        <taxon>Micrococcales</taxon>
        <taxon>Cellulomonadaceae</taxon>
        <taxon>Cellulomonas</taxon>
    </lineage>
</organism>